<dbReference type="KEGG" id="onl:102080016"/>
<sequence>MKEMYINEGDFKPDNRSSIQNPTGPKCYKRGFYVLVILSLGLLAGIITLALYYKTCPAGWSMFSHSCYLLSGRSDSWHSARKNCIDQGADLVVIGSPEEQNFIASFTEKRTWIGLNDIEQEGTWKWVDGSPLTLQYWASGQPDNHHLREDCAHIRDPGTSWNDERCDDSYQWVCEKVL</sequence>
<reference evidence="5" key="1">
    <citation type="submission" date="2025-08" db="UniProtKB">
        <authorList>
            <consortium name="Ensembl"/>
        </authorList>
    </citation>
    <scope>IDENTIFICATION</scope>
</reference>
<evidence type="ECO:0000313" key="6">
    <source>
        <dbReference type="Proteomes" id="UP000005207"/>
    </source>
</evidence>
<accession>A0A669CYG1</accession>
<dbReference type="SUPFAM" id="SSF56436">
    <property type="entry name" value="C-type lectin-like"/>
    <property type="match status" value="1"/>
</dbReference>
<feature type="domain" description="C-type lectin" evidence="4">
    <location>
        <begin position="63"/>
        <end position="175"/>
    </location>
</feature>
<dbReference type="OrthoDB" id="6133475at2759"/>
<protein>
    <submittedName>
        <fullName evidence="5">CD209 antigen-like protein A</fullName>
    </submittedName>
</protein>
<dbReference type="GeneTree" id="ENSGT01030000234575"/>
<gene>
    <name evidence="5" type="primary">LOC109197419</name>
</gene>
<evidence type="ECO:0000256" key="1">
    <source>
        <dbReference type="ARBA" id="ARBA00022734"/>
    </source>
</evidence>
<dbReference type="InterPro" id="IPR033989">
    <property type="entry name" value="CD209-like_CTLD"/>
</dbReference>
<dbReference type="PANTHER" id="PTHR22803">
    <property type="entry name" value="MANNOSE, PHOSPHOLIPASE, LECTIN RECEPTOR RELATED"/>
    <property type="match status" value="1"/>
</dbReference>
<name>A0A669CYG1_ORENI</name>
<dbReference type="SMART" id="SM00034">
    <property type="entry name" value="CLECT"/>
    <property type="match status" value="1"/>
</dbReference>
<keyword evidence="3" id="KW-1133">Transmembrane helix</keyword>
<proteinExistence type="predicted"/>
<keyword evidence="1" id="KW-0430">Lectin</keyword>
<dbReference type="PROSITE" id="PS50041">
    <property type="entry name" value="C_TYPE_LECTIN_2"/>
    <property type="match status" value="1"/>
</dbReference>
<dbReference type="AlphaFoldDB" id="A0A669CYG1"/>
<dbReference type="Pfam" id="PF00059">
    <property type="entry name" value="Lectin_C"/>
    <property type="match status" value="1"/>
</dbReference>
<organism evidence="5 6">
    <name type="scientific">Oreochromis niloticus</name>
    <name type="common">Nile tilapia</name>
    <name type="synonym">Tilapia nilotica</name>
    <dbReference type="NCBI Taxonomy" id="8128"/>
    <lineage>
        <taxon>Eukaryota</taxon>
        <taxon>Metazoa</taxon>
        <taxon>Chordata</taxon>
        <taxon>Craniata</taxon>
        <taxon>Vertebrata</taxon>
        <taxon>Euteleostomi</taxon>
        <taxon>Actinopterygii</taxon>
        <taxon>Neopterygii</taxon>
        <taxon>Teleostei</taxon>
        <taxon>Neoteleostei</taxon>
        <taxon>Acanthomorphata</taxon>
        <taxon>Ovalentaria</taxon>
        <taxon>Cichlomorphae</taxon>
        <taxon>Cichliformes</taxon>
        <taxon>Cichlidae</taxon>
        <taxon>African cichlids</taxon>
        <taxon>Pseudocrenilabrinae</taxon>
        <taxon>Oreochromini</taxon>
        <taxon>Oreochromis</taxon>
    </lineage>
</organism>
<evidence type="ECO:0000259" key="4">
    <source>
        <dbReference type="PROSITE" id="PS50041"/>
    </source>
</evidence>
<dbReference type="PROSITE" id="PS00615">
    <property type="entry name" value="C_TYPE_LECTIN_1"/>
    <property type="match status" value="1"/>
</dbReference>
<dbReference type="InterPro" id="IPR018378">
    <property type="entry name" value="C-type_lectin_CS"/>
</dbReference>
<keyword evidence="2" id="KW-1015">Disulfide bond</keyword>
<evidence type="ECO:0000256" key="2">
    <source>
        <dbReference type="ARBA" id="ARBA00023157"/>
    </source>
</evidence>
<dbReference type="Proteomes" id="UP000005207">
    <property type="component" value="Unplaced"/>
</dbReference>
<feature type="transmembrane region" description="Helical" evidence="3">
    <location>
        <begin position="32"/>
        <end position="53"/>
    </location>
</feature>
<dbReference type="Gene3D" id="3.10.100.10">
    <property type="entry name" value="Mannose-Binding Protein A, subunit A"/>
    <property type="match status" value="1"/>
</dbReference>
<dbReference type="InterPro" id="IPR050111">
    <property type="entry name" value="C-type_lectin/snaclec_domain"/>
</dbReference>
<dbReference type="InterPro" id="IPR016187">
    <property type="entry name" value="CTDL_fold"/>
</dbReference>
<dbReference type="InParanoid" id="A0A669CYG1"/>
<keyword evidence="3" id="KW-0812">Transmembrane</keyword>
<keyword evidence="3" id="KW-0472">Membrane</keyword>
<dbReference type="Ensembl" id="ENSONIT00000047510.1">
    <property type="protein sequence ID" value="ENSONIP00000053413.1"/>
    <property type="gene ID" value="ENSONIG00000027634.1"/>
</dbReference>
<dbReference type="InterPro" id="IPR016186">
    <property type="entry name" value="C-type_lectin-like/link_sf"/>
</dbReference>
<dbReference type="InterPro" id="IPR001304">
    <property type="entry name" value="C-type_lectin-like"/>
</dbReference>
<keyword evidence="6" id="KW-1185">Reference proteome</keyword>
<reference evidence="5" key="2">
    <citation type="submission" date="2025-09" db="UniProtKB">
        <authorList>
            <consortium name="Ensembl"/>
        </authorList>
    </citation>
    <scope>IDENTIFICATION</scope>
</reference>
<evidence type="ECO:0000256" key="3">
    <source>
        <dbReference type="SAM" id="Phobius"/>
    </source>
</evidence>
<evidence type="ECO:0000313" key="5">
    <source>
        <dbReference type="Ensembl" id="ENSONIP00000053413.1"/>
    </source>
</evidence>
<dbReference type="CDD" id="cd03590">
    <property type="entry name" value="CLECT_DC-SIGN_like"/>
    <property type="match status" value="1"/>
</dbReference>
<dbReference type="GO" id="GO:0030246">
    <property type="term" value="F:carbohydrate binding"/>
    <property type="evidence" value="ECO:0007669"/>
    <property type="project" value="UniProtKB-KW"/>
</dbReference>